<dbReference type="KEGG" id="bmei:Spa11_25980"/>
<evidence type="ECO:0000313" key="3">
    <source>
        <dbReference type="Proteomes" id="UP000316426"/>
    </source>
</evidence>
<dbReference type="AlphaFoldDB" id="A0A518K9C1"/>
<evidence type="ECO:0008006" key="4">
    <source>
        <dbReference type="Google" id="ProtNLM"/>
    </source>
</evidence>
<evidence type="ECO:0000313" key="2">
    <source>
        <dbReference type="EMBL" id="QDV74395.1"/>
    </source>
</evidence>
<evidence type="ECO:0000256" key="1">
    <source>
        <dbReference type="SAM" id="Phobius"/>
    </source>
</evidence>
<dbReference type="EMBL" id="CP036349">
    <property type="protein sequence ID" value="QDV74395.1"/>
    <property type="molecule type" value="Genomic_DNA"/>
</dbReference>
<gene>
    <name evidence="2" type="ORF">Spa11_25980</name>
</gene>
<protein>
    <recommendedName>
        <fullName evidence="4">YcxB-like protein domain-containing protein</fullName>
    </recommendedName>
</protein>
<dbReference type="Proteomes" id="UP000316426">
    <property type="component" value="Chromosome"/>
</dbReference>
<keyword evidence="1" id="KW-0472">Membrane</keyword>
<sequence length="134" mass="15280">MVVTCPILIALLIDEPLQYRLVVAGVFAVTIGLLYPWYYRSAVQRNLRRHLVEVNGSEGPFDVNYKIDSERIEVEQSETALLFSWTKLVECNEGENAIDLAFEKGGFVRIAHRAFETDEQRRAFLSLVNSSQTN</sequence>
<feature type="transmembrane region" description="Helical" evidence="1">
    <location>
        <begin position="21"/>
        <end position="39"/>
    </location>
</feature>
<keyword evidence="1" id="KW-0812">Transmembrane</keyword>
<keyword evidence="3" id="KW-1185">Reference proteome</keyword>
<keyword evidence="1" id="KW-1133">Transmembrane helix</keyword>
<accession>A0A518K9C1</accession>
<reference evidence="2 3" key="1">
    <citation type="submission" date="2019-02" db="EMBL/GenBank/DDBJ databases">
        <title>Deep-cultivation of Planctomycetes and their phenomic and genomic characterization uncovers novel biology.</title>
        <authorList>
            <person name="Wiegand S."/>
            <person name="Jogler M."/>
            <person name="Boedeker C."/>
            <person name="Pinto D."/>
            <person name="Vollmers J."/>
            <person name="Rivas-Marin E."/>
            <person name="Kohn T."/>
            <person name="Peeters S.H."/>
            <person name="Heuer A."/>
            <person name="Rast P."/>
            <person name="Oberbeckmann S."/>
            <person name="Bunk B."/>
            <person name="Jeske O."/>
            <person name="Meyerdierks A."/>
            <person name="Storesund J.E."/>
            <person name="Kallscheuer N."/>
            <person name="Luecker S."/>
            <person name="Lage O.M."/>
            <person name="Pohl T."/>
            <person name="Merkel B.J."/>
            <person name="Hornburger P."/>
            <person name="Mueller R.-W."/>
            <person name="Bruemmer F."/>
            <person name="Labrenz M."/>
            <person name="Spormann A.M."/>
            <person name="Op den Camp H."/>
            <person name="Overmann J."/>
            <person name="Amann R."/>
            <person name="Jetten M.S.M."/>
            <person name="Mascher T."/>
            <person name="Medema M.H."/>
            <person name="Devos D.P."/>
            <person name="Kaster A.-K."/>
            <person name="Ovreas L."/>
            <person name="Rohde M."/>
            <person name="Galperin M.Y."/>
            <person name="Jogler C."/>
        </authorList>
    </citation>
    <scope>NUCLEOTIDE SEQUENCE [LARGE SCALE GENOMIC DNA]</scope>
    <source>
        <strain evidence="2 3">Spa11</strain>
    </source>
</reference>
<proteinExistence type="predicted"/>
<organism evidence="2 3">
    <name type="scientific">Botrimarina mediterranea</name>
    <dbReference type="NCBI Taxonomy" id="2528022"/>
    <lineage>
        <taxon>Bacteria</taxon>
        <taxon>Pseudomonadati</taxon>
        <taxon>Planctomycetota</taxon>
        <taxon>Planctomycetia</taxon>
        <taxon>Pirellulales</taxon>
        <taxon>Lacipirellulaceae</taxon>
        <taxon>Botrimarina</taxon>
    </lineage>
</organism>
<name>A0A518K9C1_9BACT</name>